<dbReference type="InterPro" id="IPR014799">
    <property type="entry name" value="ASD2_dom"/>
</dbReference>
<feature type="compositionally biased region" description="Acidic residues" evidence="5">
    <location>
        <begin position="619"/>
        <end position="629"/>
    </location>
</feature>
<dbReference type="PROSITE" id="PS50106">
    <property type="entry name" value="PDZ"/>
    <property type="match status" value="1"/>
</dbReference>
<gene>
    <name evidence="8" type="primary">Shroom4</name>
    <name evidence="8" type="ORF">GTO93_0015609</name>
</gene>
<name>A0ABS2XSM5_POLSP</name>
<dbReference type="Proteomes" id="UP001166093">
    <property type="component" value="Unassembled WGS sequence"/>
</dbReference>
<feature type="region of interest" description="Disordered" evidence="5">
    <location>
        <begin position="1398"/>
        <end position="1419"/>
    </location>
</feature>
<dbReference type="InterPro" id="IPR027685">
    <property type="entry name" value="Shroom_fam"/>
</dbReference>
<dbReference type="Gene3D" id="6.10.250.3120">
    <property type="match status" value="1"/>
</dbReference>
<feature type="compositionally biased region" description="Low complexity" evidence="5">
    <location>
        <begin position="632"/>
        <end position="646"/>
    </location>
</feature>
<accession>A0ABS2XSM5</accession>
<protein>
    <submittedName>
        <fullName evidence="8">SHRM4 protein</fullName>
    </submittedName>
</protein>
<dbReference type="InterPro" id="IPR001478">
    <property type="entry name" value="PDZ"/>
</dbReference>
<dbReference type="InterPro" id="IPR036034">
    <property type="entry name" value="PDZ_sf"/>
</dbReference>
<comment type="subcellular location">
    <subcellularLocation>
        <location evidence="1">Cytoplasm</location>
        <location evidence="1">Cytoskeleton</location>
    </subcellularLocation>
</comment>
<evidence type="ECO:0000256" key="5">
    <source>
        <dbReference type="SAM" id="MobiDB-lite"/>
    </source>
</evidence>
<feature type="compositionally biased region" description="Polar residues" evidence="5">
    <location>
        <begin position="676"/>
        <end position="701"/>
    </location>
</feature>
<feature type="region of interest" description="Disordered" evidence="5">
    <location>
        <begin position="563"/>
        <end position="759"/>
    </location>
</feature>
<dbReference type="SMART" id="SM00228">
    <property type="entry name" value="PDZ"/>
    <property type="match status" value="1"/>
</dbReference>
<feature type="compositionally biased region" description="Basic residues" evidence="5">
    <location>
        <begin position="576"/>
        <end position="587"/>
    </location>
</feature>
<feature type="region of interest" description="Disordered" evidence="5">
    <location>
        <begin position="1066"/>
        <end position="1101"/>
    </location>
</feature>
<dbReference type="CDD" id="cd06750">
    <property type="entry name" value="PDZ_shroom2_3_4-like"/>
    <property type="match status" value="1"/>
</dbReference>
<proteinExistence type="inferred from homology"/>
<feature type="region of interest" description="Disordered" evidence="5">
    <location>
        <begin position="1113"/>
        <end position="1151"/>
    </location>
</feature>
<dbReference type="Pfam" id="PF08687">
    <property type="entry name" value="ASD2"/>
    <property type="match status" value="1"/>
</dbReference>
<dbReference type="SUPFAM" id="SSF50156">
    <property type="entry name" value="PDZ domain-like"/>
    <property type="match status" value="1"/>
</dbReference>
<evidence type="ECO:0000256" key="2">
    <source>
        <dbReference type="ARBA" id="ARBA00006469"/>
    </source>
</evidence>
<dbReference type="PANTHER" id="PTHR15012">
    <property type="entry name" value="APICAL PROTEIN/SHROOM-RELATED"/>
    <property type="match status" value="1"/>
</dbReference>
<feature type="compositionally biased region" description="Basic and acidic residues" evidence="5">
    <location>
        <begin position="1074"/>
        <end position="1085"/>
    </location>
</feature>
<sequence length="1628" mass="181453">MDQRVETIDQLVSFQHIQVHLQGGAPWGFTLKGGLEHGEPLIVSKIEEGGKAALSKKLGIGDELVSINGSALYGSRQEALVLIKGSYRILKMVVRRRNVPVIRPHSWHLAKLSEQQPDSPAMQFHPGSFSLSWHSGCESSDLSMQWNQLSRHCSTDRSSSIGSMESLDPPSQGYYEGQLSPVDQSIFHDKRDSAYSSFSASSNTSDYAVSLKPDEAGSLDNLHGLGPCRYAEGRCVHGVIESGGLSEDGKPCCLSQHSEVKGHQSSYSEDRNRSASKGPPQPPIRRESFKATRTGPGFADKRTASDPVHMLNQSSNCTSDTLLSNSKDLPNCNSGCSPDARNLQQNDAVDQYYMLSSQLEQCKSCSPETVPNDGYLNQHSTDASRQKNYSPCVPEEFGCLGGKREALMGHHEHTHSAPEKFFSSQLPSLDLSSRRDSDLDKPAPHDPYVWKGSPLHPQEEENLTSKEIPHSATKGYNAEWGESGCSTPGSVTASEIVEPKAETDTIDGHLDVGSCNNRTWGRCFSVSGEMPKPVPETLDLKNTGLTSASSVDTLLGETRIYDESKPEVAAKPAASRQHRSSKARRRSERFATNLRNEIQRKKAQLQKSRGSSTLLYGEETVEEVSEQPEYDSPCSDSSPSSQGSESKLNKTTNPTEVHISQPDARSQEAVFRETRSSSWHQNTSCRSPNPQQKGPQNTSCREISEKKEDQTHGRGGRWKWTPEHKLQPQVKPEKENHSRMTSDVVRPSKPAPTLASKESDILPFADRRKFFEETSKSLASSHLPNLPLKHNKSDLSGKYLEKPNCNPNNLYCPGERRYSTGQTCHSPEVLSACHPTELRPVEQQTCCNQDKDEADLDHSCCYRIRASETVAHKLKAYFVSEDCRVLPHRHRQPCDQYLDTRNSDFYPTPVALYEECASHHVCNPARKPLFEAQLRPCEMLTIGPGRSPLAVKTIGCCRIKQFTAFPLELPLDPKHYIVIQTFPVEEQEQRKINRKASLTERWIPHRAASSYDLSQDQDSTSWTTTPLEGHSEGAVNYPQRGRALSESNVQVDLQRLQRLHRREFGGPPALCELEEPRSREEEAGKKKGPPPPRPPPPNWERYKHRRASHSALCSLPTSQRAPPLGYNSSPSDSSPPPCSLETSRQRSRSLPLREPLENYLKCFHEPHELLLANHRSALVPKTCNPVCCAGRQDSSCELHGDPVPPKIPDALAVPVAAGLRSSIKPEKGSEGLAESYFAMNYEQNGDVYKRPEEFKKAAPTTTKSILIQPEENILETNIDEYRHEGAICEGLPACYQSTQDTPTYLGVSVLETDIDTVSEEGEEPPQLEVVKAALVNLTPEELLRDIVSTDSSLASILDPCSRLTAADLMEEIFPRSEENRPAEKRRNNRNVLQLKVDIQPERLGPSASPTSSSSYYSTSAGKAELLNRMKELPGMEEEEEDDELTFKKQQLIDSLSRKLSVLREAQQSLLEDIGANCTLGEEVESLVQTVCKPNELDKFRMFIGDLEKVVSLLLSLSGRLARVENALSGLSLEASHDERLALTEKKKQLSGQLGEARELKEHVDRRERVVLEVLSRYLTEVQLQDYRHFVKMKSALIIEQRQLEEKIRLGEEQLRCLRESLGTGLAHC</sequence>
<feature type="non-terminal residue" evidence="8">
    <location>
        <position position="1628"/>
    </location>
</feature>
<feature type="compositionally biased region" description="Basic and acidic residues" evidence="5">
    <location>
        <begin position="258"/>
        <end position="273"/>
    </location>
</feature>
<feature type="compositionally biased region" description="Low complexity" evidence="5">
    <location>
        <begin position="1014"/>
        <end position="1025"/>
    </location>
</feature>
<feature type="compositionally biased region" description="Basic and acidic residues" evidence="5">
    <location>
        <begin position="702"/>
        <end position="712"/>
    </location>
</feature>
<evidence type="ECO:0000259" key="6">
    <source>
        <dbReference type="PROSITE" id="PS50106"/>
    </source>
</evidence>
<organism evidence="8 9">
    <name type="scientific">Polyodon spathula</name>
    <name type="common">North American paddlefish</name>
    <name type="synonym">Squalus spathula</name>
    <dbReference type="NCBI Taxonomy" id="7913"/>
    <lineage>
        <taxon>Eukaryota</taxon>
        <taxon>Metazoa</taxon>
        <taxon>Chordata</taxon>
        <taxon>Craniata</taxon>
        <taxon>Vertebrata</taxon>
        <taxon>Euteleostomi</taxon>
        <taxon>Actinopterygii</taxon>
        <taxon>Chondrostei</taxon>
        <taxon>Acipenseriformes</taxon>
        <taxon>Polyodontidae</taxon>
        <taxon>Polyodon</taxon>
    </lineage>
</organism>
<evidence type="ECO:0000259" key="7">
    <source>
        <dbReference type="PROSITE" id="PS51307"/>
    </source>
</evidence>
<evidence type="ECO:0000313" key="8">
    <source>
        <dbReference type="EMBL" id="MBN3277285.1"/>
    </source>
</evidence>
<feature type="region of interest" description="Disordered" evidence="5">
    <location>
        <begin position="431"/>
        <end position="466"/>
    </location>
</feature>
<keyword evidence="9" id="KW-1185">Reference proteome</keyword>
<feature type="compositionally biased region" description="Basic and acidic residues" evidence="5">
    <location>
        <begin position="720"/>
        <end position="740"/>
    </location>
</feature>
<evidence type="ECO:0000256" key="4">
    <source>
        <dbReference type="ARBA" id="ARBA00023212"/>
    </source>
</evidence>
<feature type="non-terminal residue" evidence="8">
    <location>
        <position position="1"/>
    </location>
</feature>
<feature type="region of interest" description="Disordered" evidence="5">
    <location>
        <begin position="1009"/>
        <end position="1035"/>
    </location>
</feature>
<feature type="domain" description="PDZ" evidence="6">
    <location>
        <begin position="16"/>
        <end position="98"/>
    </location>
</feature>
<keyword evidence="4" id="KW-0206">Cytoskeleton</keyword>
<evidence type="ECO:0000256" key="1">
    <source>
        <dbReference type="ARBA" id="ARBA00004245"/>
    </source>
</evidence>
<feature type="compositionally biased region" description="Basic and acidic residues" evidence="5">
    <location>
        <begin position="457"/>
        <end position="466"/>
    </location>
</feature>
<dbReference type="PROSITE" id="PS51307">
    <property type="entry name" value="ASD2"/>
    <property type="match status" value="1"/>
</dbReference>
<evidence type="ECO:0000313" key="9">
    <source>
        <dbReference type="Proteomes" id="UP001166093"/>
    </source>
</evidence>
<evidence type="ECO:0000256" key="3">
    <source>
        <dbReference type="ARBA" id="ARBA00022490"/>
    </source>
</evidence>
<feature type="compositionally biased region" description="Low complexity" evidence="5">
    <location>
        <begin position="1405"/>
        <end position="1419"/>
    </location>
</feature>
<comment type="caution">
    <text evidence="8">The sequence shown here is derived from an EMBL/GenBank/DDBJ whole genome shotgun (WGS) entry which is preliminary data.</text>
</comment>
<dbReference type="Pfam" id="PF00595">
    <property type="entry name" value="PDZ"/>
    <property type="match status" value="1"/>
</dbReference>
<keyword evidence="3" id="KW-0963">Cytoplasm</keyword>
<comment type="similarity">
    <text evidence="2">Belongs to the shroom family.</text>
</comment>
<feature type="region of interest" description="Disordered" evidence="5">
    <location>
        <begin position="256"/>
        <end position="312"/>
    </location>
</feature>
<feature type="compositionally biased region" description="Basic and acidic residues" evidence="5">
    <location>
        <begin position="432"/>
        <end position="444"/>
    </location>
</feature>
<feature type="domain" description="ASD2" evidence="7">
    <location>
        <begin position="1340"/>
        <end position="1622"/>
    </location>
</feature>
<reference evidence="8" key="1">
    <citation type="journal article" date="2021" name="Cell">
        <title>Tracing the genetic footprints of vertebrate landing in non-teleost ray-finned fishes.</title>
        <authorList>
            <person name="Bi X."/>
            <person name="Wang K."/>
            <person name="Yang L."/>
            <person name="Pan H."/>
            <person name="Jiang H."/>
            <person name="Wei Q."/>
            <person name="Fang M."/>
            <person name="Yu H."/>
            <person name="Zhu C."/>
            <person name="Cai Y."/>
            <person name="He Y."/>
            <person name="Gan X."/>
            <person name="Zeng H."/>
            <person name="Yu D."/>
            <person name="Zhu Y."/>
            <person name="Jiang H."/>
            <person name="Qiu Q."/>
            <person name="Yang H."/>
            <person name="Zhang Y.E."/>
            <person name="Wang W."/>
            <person name="Zhu M."/>
            <person name="He S."/>
            <person name="Zhang G."/>
        </authorList>
    </citation>
    <scope>NUCLEOTIDE SEQUENCE</scope>
    <source>
        <strain evidence="8">Pddl_001</strain>
    </source>
</reference>
<dbReference type="PANTHER" id="PTHR15012:SF35">
    <property type="entry name" value="PROTEIN SHROOM4"/>
    <property type="match status" value="1"/>
</dbReference>
<dbReference type="EMBL" id="JAAWVQ010068561">
    <property type="protein sequence ID" value="MBN3277285.1"/>
    <property type="molecule type" value="Genomic_DNA"/>
</dbReference>
<dbReference type="Gene3D" id="2.30.42.10">
    <property type="match status" value="1"/>
</dbReference>
<feature type="compositionally biased region" description="Pro residues" evidence="5">
    <location>
        <begin position="1089"/>
        <end position="1098"/>
    </location>
</feature>
<feature type="compositionally biased region" description="Polar residues" evidence="5">
    <location>
        <begin position="605"/>
        <end position="614"/>
    </location>
</feature>